<gene>
    <name evidence="7" type="ORF">E3U44_16560</name>
</gene>
<dbReference type="GO" id="GO:0009055">
    <property type="term" value="F:electron transfer activity"/>
    <property type="evidence" value="ECO:0007669"/>
    <property type="project" value="InterPro"/>
</dbReference>
<keyword evidence="2 4" id="KW-0479">Metal-binding</keyword>
<feature type="domain" description="Cytochrome c" evidence="6">
    <location>
        <begin position="322"/>
        <end position="506"/>
    </location>
</feature>
<dbReference type="PANTHER" id="PTHR30600:SF9">
    <property type="entry name" value="BLR7738 PROTEIN"/>
    <property type="match status" value="1"/>
</dbReference>
<dbReference type="InterPro" id="IPR051395">
    <property type="entry name" value="Cytochrome_c_Peroxidase/MauG"/>
</dbReference>
<keyword evidence="5" id="KW-1133">Transmembrane helix</keyword>
<dbReference type="RefSeq" id="WP_134359199.1">
    <property type="nucleotide sequence ID" value="NZ_CP038033.1"/>
</dbReference>
<dbReference type="GO" id="GO:0020037">
    <property type="term" value="F:heme binding"/>
    <property type="evidence" value="ECO:0007669"/>
    <property type="project" value="InterPro"/>
</dbReference>
<proteinExistence type="predicted"/>
<keyword evidence="5" id="KW-0812">Transmembrane</keyword>
<keyword evidence="8" id="KW-1185">Reference proteome</keyword>
<name>A0A4P7C318_9GAMM</name>
<reference evidence="7 8" key="1">
    <citation type="submission" date="2019-03" db="EMBL/GenBank/DDBJ databases">
        <title>The genome sequence of Nitrosococcus wardiae strain D1FHST reveals the archetypal metabolic capacity of ammonia-oxidizing Gammaproteobacteria.</title>
        <authorList>
            <person name="Wang L."/>
            <person name="Lim C.K."/>
            <person name="Hanson T.E."/>
            <person name="Dang H."/>
            <person name="Klotz M.G."/>
        </authorList>
    </citation>
    <scope>NUCLEOTIDE SEQUENCE [LARGE SCALE GENOMIC DNA]</scope>
    <source>
        <strain evidence="7 8">D1FHS</strain>
    </source>
</reference>
<dbReference type="Proteomes" id="UP000294325">
    <property type="component" value="Chromosome"/>
</dbReference>
<evidence type="ECO:0000256" key="4">
    <source>
        <dbReference type="PROSITE-ProRule" id="PRU00433"/>
    </source>
</evidence>
<dbReference type="PANTHER" id="PTHR30600">
    <property type="entry name" value="CYTOCHROME C PEROXIDASE-RELATED"/>
    <property type="match status" value="1"/>
</dbReference>
<feature type="transmembrane region" description="Helical" evidence="5">
    <location>
        <begin position="20"/>
        <end position="39"/>
    </location>
</feature>
<dbReference type="SUPFAM" id="SSF46626">
    <property type="entry name" value="Cytochrome c"/>
    <property type="match status" value="1"/>
</dbReference>
<dbReference type="GO" id="GO:0004130">
    <property type="term" value="F:cytochrome-c peroxidase activity"/>
    <property type="evidence" value="ECO:0007669"/>
    <property type="project" value="TreeGrafter"/>
</dbReference>
<keyword evidence="5" id="KW-0472">Membrane</keyword>
<evidence type="ECO:0000256" key="5">
    <source>
        <dbReference type="SAM" id="Phobius"/>
    </source>
</evidence>
<evidence type="ECO:0000256" key="3">
    <source>
        <dbReference type="ARBA" id="ARBA00023004"/>
    </source>
</evidence>
<dbReference type="EMBL" id="CP038033">
    <property type="protein sequence ID" value="QBQ55944.1"/>
    <property type="molecule type" value="Genomic_DNA"/>
</dbReference>
<dbReference type="KEGG" id="nwr:E3U44_16560"/>
<evidence type="ECO:0000313" key="7">
    <source>
        <dbReference type="EMBL" id="QBQ55944.1"/>
    </source>
</evidence>
<evidence type="ECO:0000256" key="1">
    <source>
        <dbReference type="ARBA" id="ARBA00022617"/>
    </source>
</evidence>
<evidence type="ECO:0000313" key="8">
    <source>
        <dbReference type="Proteomes" id="UP000294325"/>
    </source>
</evidence>
<evidence type="ECO:0000259" key="6">
    <source>
        <dbReference type="PROSITE" id="PS51007"/>
    </source>
</evidence>
<keyword evidence="1 4" id="KW-0349">Heme</keyword>
<dbReference type="Gene3D" id="1.10.760.10">
    <property type="entry name" value="Cytochrome c-like domain"/>
    <property type="match status" value="1"/>
</dbReference>
<accession>A0A4P7C318</accession>
<dbReference type="Pfam" id="PF21419">
    <property type="entry name" value="RoxA-like_Cyt-c"/>
    <property type="match status" value="1"/>
</dbReference>
<dbReference type="GO" id="GO:0046872">
    <property type="term" value="F:metal ion binding"/>
    <property type="evidence" value="ECO:0007669"/>
    <property type="project" value="UniProtKB-KW"/>
</dbReference>
<evidence type="ECO:0000256" key="2">
    <source>
        <dbReference type="ARBA" id="ARBA00022723"/>
    </source>
</evidence>
<dbReference type="InterPro" id="IPR009056">
    <property type="entry name" value="Cyt_c-like_dom"/>
</dbReference>
<dbReference type="PROSITE" id="PS51007">
    <property type="entry name" value="CYTC"/>
    <property type="match status" value="1"/>
</dbReference>
<dbReference type="AlphaFoldDB" id="A0A4P7C318"/>
<dbReference type="OrthoDB" id="417271at2"/>
<sequence>MATHQKQSAAKSEKPSKSRLIFTILIIAIILVVGGYLIARFVPEKPVDYEAIDDHFKYGSIGSEPANGLPYWIWKVLPEMFPEKFPGKGGYASFGFIYEEGRDLPIGVSQRRVTGIDRVWLNCAVCHTGTLRETKDSPPQIFLGMPANDFKLYQFIQFLREVALDNRFTSENVMATIEEMGGNLDLIEKVAYRYFIVDRVRAALFELRDQLNFLERQHPWGPGRVDTFNPYKVIQFNFPMDQLPEEELIGPADYPSIWNQRPREGMYLHWDGNNPSVKERNKSAALGAGVTPVTIDLERISRIEDWLWDFEPPAYPKEIDQSKADEGKQLYIQYCAECHGLKERDQYVFDTDRFARLGRVEPIEEIGTDPGRLNSYTEILSVNQNTLYVGYPWRFKHFRKTNGYANMPLDGIWLRAPYLHNGSVPTLRDLLEPVENRPQVFYRGYNVYDWEKVGFISEVAKEGDHSFFKFDTQVKGNSNAGHEGEAYGTSLSGAQKEAIVEYMKTF</sequence>
<organism evidence="7 8">
    <name type="scientific">Nitrosococcus wardiae</name>
    <dbReference type="NCBI Taxonomy" id="1814290"/>
    <lineage>
        <taxon>Bacteria</taxon>
        <taxon>Pseudomonadati</taxon>
        <taxon>Pseudomonadota</taxon>
        <taxon>Gammaproteobacteria</taxon>
        <taxon>Chromatiales</taxon>
        <taxon>Chromatiaceae</taxon>
        <taxon>Nitrosococcus</taxon>
    </lineage>
</organism>
<protein>
    <submittedName>
        <fullName evidence="7">Cytochrome c</fullName>
    </submittedName>
</protein>
<keyword evidence="3 4" id="KW-0408">Iron</keyword>
<dbReference type="InterPro" id="IPR036909">
    <property type="entry name" value="Cyt_c-like_dom_sf"/>
</dbReference>